<feature type="domain" description="Ribosome maturation factor RimP N-terminal" evidence="4">
    <location>
        <begin position="12"/>
        <end position="83"/>
    </location>
</feature>
<proteinExistence type="inferred from homology"/>
<dbReference type="PANTHER" id="PTHR33867:SF1">
    <property type="entry name" value="RIBOSOME MATURATION FACTOR RIMP"/>
    <property type="match status" value="1"/>
</dbReference>
<organism evidence="6 7">
    <name type="scientific">Oscillibacter valericigenes</name>
    <dbReference type="NCBI Taxonomy" id="351091"/>
    <lineage>
        <taxon>Bacteria</taxon>
        <taxon>Bacillati</taxon>
        <taxon>Bacillota</taxon>
        <taxon>Clostridia</taxon>
        <taxon>Eubacteriales</taxon>
        <taxon>Oscillospiraceae</taxon>
        <taxon>Oscillibacter</taxon>
    </lineage>
</organism>
<feature type="domain" description="Ribosome maturation factor RimP C-terminal" evidence="5">
    <location>
        <begin position="86"/>
        <end position="153"/>
    </location>
</feature>
<dbReference type="InterPro" id="IPR003728">
    <property type="entry name" value="Ribosome_maturation_RimP"/>
</dbReference>
<dbReference type="Pfam" id="PF02576">
    <property type="entry name" value="RimP_N"/>
    <property type="match status" value="1"/>
</dbReference>
<dbReference type="InterPro" id="IPR028989">
    <property type="entry name" value="RimP_N"/>
</dbReference>
<protein>
    <recommendedName>
        <fullName evidence="3">Ribosome maturation factor RimP</fullName>
    </recommendedName>
</protein>
<keyword evidence="2 3" id="KW-0690">Ribosome biogenesis</keyword>
<evidence type="ECO:0000256" key="1">
    <source>
        <dbReference type="ARBA" id="ARBA00022490"/>
    </source>
</evidence>
<dbReference type="EMBL" id="JACSNX010000027">
    <property type="protein sequence ID" value="MBM6852284.1"/>
    <property type="molecule type" value="Genomic_DNA"/>
</dbReference>
<evidence type="ECO:0000259" key="4">
    <source>
        <dbReference type="Pfam" id="PF02576"/>
    </source>
</evidence>
<evidence type="ECO:0000256" key="3">
    <source>
        <dbReference type="HAMAP-Rule" id="MF_01077"/>
    </source>
</evidence>
<keyword evidence="7" id="KW-1185">Reference proteome</keyword>
<dbReference type="SUPFAM" id="SSF75420">
    <property type="entry name" value="YhbC-like, N-terminal domain"/>
    <property type="match status" value="1"/>
</dbReference>
<dbReference type="Gene3D" id="3.30.300.70">
    <property type="entry name" value="RimP-like superfamily, N-terminal"/>
    <property type="match status" value="1"/>
</dbReference>
<keyword evidence="1 3" id="KW-0963">Cytoplasm</keyword>
<dbReference type="PANTHER" id="PTHR33867">
    <property type="entry name" value="RIBOSOME MATURATION FACTOR RIMP"/>
    <property type="match status" value="1"/>
</dbReference>
<comment type="function">
    <text evidence="3">Required for maturation of 30S ribosomal subunits.</text>
</comment>
<evidence type="ECO:0000313" key="6">
    <source>
        <dbReference type="EMBL" id="MBM6852284.1"/>
    </source>
</evidence>
<dbReference type="Gene3D" id="2.30.30.180">
    <property type="entry name" value="Ribosome maturation factor RimP, C-terminal domain"/>
    <property type="match status" value="1"/>
</dbReference>
<dbReference type="Pfam" id="PF17384">
    <property type="entry name" value="DUF150_C"/>
    <property type="match status" value="1"/>
</dbReference>
<comment type="caution">
    <text evidence="6">The sequence shown here is derived from an EMBL/GenBank/DDBJ whole genome shotgun (WGS) entry which is preliminary data.</text>
</comment>
<gene>
    <name evidence="3" type="primary">rimP</name>
    <name evidence="6" type="ORF">H9X91_12650</name>
</gene>
<accession>A0ABS2FXA4</accession>
<dbReference type="HAMAP" id="MF_01077">
    <property type="entry name" value="RimP"/>
    <property type="match status" value="1"/>
</dbReference>
<sequence length="153" mass="17162">MKKITELTAELAAPAIAEQGCTLWDVEYVKEAGTWYLRILLDKEGGVDILDCEEISRKVSDLLDEADPIEGSYTLEVGSAGAERVLKRPSDFQRFLGSPVLVKLYRAREGRKEFAGYLKRYDEASGDVTVTVGEQDLVFPKKETALVRLRVEF</sequence>
<reference evidence="6 7" key="1">
    <citation type="journal article" date="2021" name="Sci. Rep.">
        <title>The distribution of antibiotic resistance genes in chicken gut microbiota commensals.</title>
        <authorList>
            <person name="Juricova H."/>
            <person name="Matiasovicova J."/>
            <person name="Kubasova T."/>
            <person name="Cejkova D."/>
            <person name="Rychlik I."/>
        </authorList>
    </citation>
    <scope>NUCLEOTIDE SEQUENCE [LARGE SCALE GENOMIC DNA]</scope>
    <source>
        <strain evidence="6 7">An411</strain>
    </source>
</reference>
<dbReference type="InterPro" id="IPR028998">
    <property type="entry name" value="RimP_C"/>
</dbReference>
<dbReference type="RefSeq" id="WP_204805525.1">
    <property type="nucleotide sequence ID" value="NZ_JACSNS010000016.1"/>
</dbReference>
<evidence type="ECO:0000256" key="2">
    <source>
        <dbReference type="ARBA" id="ARBA00022517"/>
    </source>
</evidence>
<dbReference type="Proteomes" id="UP000719500">
    <property type="component" value="Unassembled WGS sequence"/>
</dbReference>
<evidence type="ECO:0000313" key="7">
    <source>
        <dbReference type="Proteomes" id="UP000719500"/>
    </source>
</evidence>
<name>A0ABS2FXA4_9FIRM</name>
<dbReference type="SUPFAM" id="SSF74942">
    <property type="entry name" value="YhbC-like, C-terminal domain"/>
    <property type="match status" value="1"/>
</dbReference>
<evidence type="ECO:0000259" key="5">
    <source>
        <dbReference type="Pfam" id="PF17384"/>
    </source>
</evidence>
<dbReference type="InterPro" id="IPR035956">
    <property type="entry name" value="RimP_N_sf"/>
</dbReference>
<comment type="subcellular location">
    <subcellularLocation>
        <location evidence="3">Cytoplasm</location>
    </subcellularLocation>
</comment>
<comment type="similarity">
    <text evidence="3">Belongs to the RimP family.</text>
</comment>
<dbReference type="CDD" id="cd01734">
    <property type="entry name" value="YlxS_C"/>
    <property type="match status" value="1"/>
</dbReference>
<dbReference type="InterPro" id="IPR036847">
    <property type="entry name" value="RimP_C_sf"/>
</dbReference>